<dbReference type="Pfam" id="PF00753">
    <property type="entry name" value="Lactamase_B"/>
    <property type="match status" value="1"/>
</dbReference>
<reference evidence="2 3" key="1">
    <citation type="journal article" date="2012" name="Stand. Genomic Sci.">
        <title>Complete genome sequence of the aerobic, heterotroph Marinithermus hydrothermalis type strain (T1(T)) from a deep-sea hydrothermal vent chimney.</title>
        <authorList>
            <person name="Copeland A."/>
            <person name="Gu W."/>
            <person name="Yasawong M."/>
            <person name="Lapidus A."/>
            <person name="Lucas S."/>
            <person name="Deshpande S."/>
            <person name="Pagani I."/>
            <person name="Tapia R."/>
            <person name="Cheng J.F."/>
            <person name="Goodwin L.A."/>
            <person name="Pitluck S."/>
            <person name="Liolios K."/>
            <person name="Ivanova N."/>
            <person name="Mavromatis K."/>
            <person name="Mikhailova N."/>
            <person name="Pati A."/>
            <person name="Chen A."/>
            <person name="Palaniappan K."/>
            <person name="Land M."/>
            <person name="Pan C."/>
            <person name="Brambilla E.M."/>
            <person name="Rohde M."/>
            <person name="Tindall B.J."/>
            <person name="Sikorski J."/>
            <person name="Goker M."/>
            <person name="Detter J.C."/>
            <person name="Bristow J."/>
            <person name="Eisen J.A."/>
            <person name="Markowitz V."/>
            <person name="Hugenholtz P."/>
            <person name="Kyrpides N.C."/>
            <person name="Klenk H.P."/>
            <person name="Woyke T."/>
        </authorList>
    </citation>
    <scope>NUCLEOTIDE SEQUENCE [LARGE SCALE GENOMIC DNA]</scope>
    <source>
        <strain evidence="3">DSM 14884 / JCM 11576 / T1</strain>
    </source>
</reference>
<dbReference type="AlphaFoldDB" id="F2NQT8"/>
<evidence type="ECO:0000313" key="2">
    <source>
        <dbReference type="EMBL" id="AEB12302.1"/>
    </source>
</evidence>
<dbReference type="InterPro" id="IPR050855">
    <property type="entry name" value="NDM-1-like"/>
</dbReference>
<dbReference type="PANTHER" id="PTHR42951">
    <property type="entry name" value="METALLO-BETA-LACTAMASE DOMAIN-CONTAINING"/>
    <property type="match status" value="1"/>
</dbReference>
<keyword evidence="3" id="KW-1185">Reference proteome</keyword>
<accession>F2NQT8</accession>
<dbReference type="Proteomes" id="UP000007030">
    <property type="component" value="Chromosome"/>
</dbReference>
<dbReference type="PANTHER" id="PTHR42951:SF22">
    <property type="entry name" value="METALLO BETA-LACTAMASE SUPERFAMILY LIPOPROTEIN"/>
    <property type="match status" value="1"/>
</dbReference>
<dbReference type="OrthoDB" id="9761531at2"/>
<feature type="domain" description="Metallo-beta-lactamase" evidence="1">
    <location>
        <begin position="15"/>
        <end position="209"/>
    </location>
</feature>
<evidence type="ECO:0000313" key="3">
    <source>
        <dbReference type="Proteomes" id="UP000007030"/>
    </source>
</evidence>
<dbReference type="EMBL" id="CP002630">
    <property type="protein sequence ID" value="AEB12302.1"/>
    <property type="molecule type" value="Genomic_DNA"/>
</dbReference>
<dbReference type="KEGG" id="mhd:Marky_1567"/>
<protein>
    <submittedName>
        <fullName evidence="2">Beta-lactamase domain protein</fullName>
    </submittedName>
</protein>
<dbReference type="SMART" id="SM00849">
    <property type="entry name" value="Lactamase_B"/>
    <property type="match status" value="1"/>
</dbReference>
<name>F2NQT8_MARHT</name>
<proteinExistence type="predicted"/>
<dbReference type="InterPro" id="IPR001279">
    <property type="entry name" value="Metallo-B-lactamas"/>
</dbReference>
<dbReference type="InterPro" id="IPR036866">
    <property type="entry name" value="RibonucZ/Hydroxyglut_hydro"/>
</dbReference>
<dbReference type="STRING" id="869210.Marky_1567"/>
<dbReference type="Gene3D" id="3.60.15.10">
    <property type="entry name" value="Ribonuclease Z/Hydroxyacylglutathione hydrolase-like"/>
    <property type="match status" value="1"/>
</dbReference>
<gene>
    <name evidence="2" type="ordered locus">Marky_1567</name>
</gene>
<organism evidence="2 3">
    <name type="scientific">Marinithermus hydrothermalis (strain DSM 14884 / JCM 11576 / T1)</name>
    <dbReference type="NCBI Taxonomy" id="869210"/>
    <lineage>
        <taxon>Bacteria</taxon>
        <taxon>Thermotogati</taxon>
        <taxon>Deinococcota</taxon>
        <taxon>Deinococci</taxon>
        <taxon>Thermales</taxon>
        <taxon>Thermaceae</taxon>
        <taxon>Marinithermus</taxon>
    </lineage>
</organism>
<dbReference type="CDD" id="cd07726">
    <property type="entry name" value="ST1585-like_MBL-fold"/>
    <property type="match status" value="1"/>
</dbReference>
<dbReference type="RefSeq" id="WP_013704349.1">
    <property type="nucleotide sequence ID" value="NC_015387.1"/>
</dbReference>
<dbReference type="SUPFAM" id="SSF56281">
    <property type="entry name" value="Metallo-hydrolase/oxidoreductase"/>
    <property type="match status" value="1"/>
</dbReference>
<dbReference type="eggNOG" id="COG0491">
    <property type="taxonomic scope" value="Bacteria"/>
</dbReference>
<dbReference type="HOGENOM" id="CLU_061385_1_0_0"/>
<dbReference type="InterPro" id="IPR037482">
    <property type="entry name" value="ST1585_MBL-fold"/>
</dbReference>
<sequence length="298" mass="33073">MIHTIDVHHAGVPRIIASFVVETQDGPVLIETGPESAYARLAEGLEALGYAPEDVRHVLVTHIHLDHAGAAWRFAHHGARVYVHPRGAKHLVDPSRLLDSARRIYREAMERLWGRVEGIPAEQVRPVESGEVLRIGGVAFQALETPGHAPHHHAYRVEGVAFTGDVGGVRIGNGPVLPPCPPPDIHVEAWRASLDRLRREGLEALYLTHFGRFTDVAAHLDALEARLVHWADWIRARLAQGMEAEAIVPEFEALVRETLEAAGLSPAEVREYELADPAWMSVMGLVRYWRKHRPEALG</sequence>
<evidence type="ECO:0000259" key="1">
    <source>
        <dbReference type="SMART" id="SM00849"/>
    </source>
</evidence>